<dbReference type="HAMAP" id="MF_00276">
    <property type="entry name" value="KdpC"/>
    <property type="match status" value="1"/>
</dbReference>
<gene>
    <name evidence="11" type="primary">kdpC</name>
    <name evidence="13" type="ORF">GCM10022204_12660</name>
</gene>
<evidence type="ECO:0000256" key="2">
    <source>
        <dbReference type="ARBA" id="ARBA00022475"/>
    </source>
</evidence>
<comment type="caution">
    <text evidence="13">The sequence shown here is derived from an EMBL/GenBank/DDBJ whole genome shotgun (WGS) entry which is preliminary data.</text>
</comment>
<evidence type="ECO:0000313" key="14">
    <source>
        <dbReference type="Proteomes" id="UP001500051"/>
    </source>
</evidence>
<dbReference type="PANTHER" id="PTHR30042:SF2">
    <property type="entry name" value="POTASSIUM-TRANSPORTING ATPASE KDPC SUBUNIT"/>
    <property type="match status" value="1"/>
</dbReference>
<dbReference type="Pfam" id="PF02669">
    <property type="entry name" value="KdpC"/>
    <property type="match status" value="1"/>
</dbReference>
<sequence length="190" mass="20056">MPESVRQLLTALKTVLVLTVVLGVAYPLLVLGLGRLGLSHQADGSLITVDGRVVASRLVGQAFGGDQWFQPRPSAGDYDAQASGGSNAGPNDPELVATIEKRRAAIARRDGVPPADVPAEAVTASGSGLDPSISPAYALLQVDRVARVRGLPADRVRQLVQQHTTGRTLGFLGEPRVNVVELNLDLRDLR</sequence>
<comment type="function">
    <text evidence="11">Part of the high-affinity ATP-driven potassium transport (or Kdp) system, which catalyzes the hydrolysis of ATP coupled with the electrogenic transport of potassium into the cytoplasm. This subunit acts as a catalytic chaperone that increases the ATP-binding affinity of the ATP-hydrolyzing subunit KdpB by the formation of a transient KdpB/KdpC/ATP ternary complex.</text>
</comment>
<evidence type="ECO:0000256" key="4">
    <source>
        <dbReference type="ARBA" id="ARBA00022692"/>
    </source>
</evidence>
<keyword evidence="4 11" id="KW-0812">Transmembrane</keyword>
<keyword evidence="14" id="KW-1185">Reference proteome</keyword>
<evidence type="ECO:0000313" key="13">
    <source>
        <dbReference type="EMBL" id="GAA3697938.1"/>
    </source>
</evidence>
<evidence type="ECO:0000256" key="7">
    <source>
        <dbReference type="ARBA" id="ARBA00022958"/>
    </source>
</evidence>
<dbReference type="NCBIfam" id="NF001454">
    <property type="entry name" value="PRK00315.1"/>
    <property type="match status" value="1"/>
</dbReference>
<keyword evidence="6 11" id="KW-0067">ATP-binding</keyword>
<keyword evidence="3 11" id="KW-0633">Potassium transport</keyword>
<evidence type="ECO:0000256" key="10">
    <source>
        <dbReference type="ARBA" id="ARBA00023136"/>
    </source>
</evidence>
<evidence type="ECO:0000256" key="5">
    <source>
        <dbReference type="ARBA" id="ARBA00022741"/>
    </source>
</evidence>
<keyword evidence="8 11" id="KW-1133">Transmembrane helix</keyword>
<evidence type="ECO:0000256" key="6">
    <source>
        <dbReference type="ARBA" id="ARBA00022840"/>
    </source>
</evidence>
<evidence type="ECO:0000256" key="11">
    <source>
        <dbReference type="HAMAP-Rule" id="MF_00276"/>
    </source>
</evidence>
<accession>A0ABP7D002</accession>
<keyword evidence="9 11" id="KW-0406">Ion transport</keyword>
<keyword evidence="2 11" id="KW-1003">Cell membrane</keyword>
<dbReference type="EMBL" id="BAAAYX010000003">
    <property type="protein sequence ID" value="GAA3697938.1"/>
    <property type="molecule type" value="Genomic_DNA"/>
</dbReference>
<reference evidence="14" key="1">
    <citation type="journal article" date="2019" name="Int. J. Syst. Evol. Microbiol.">
        <title>The Global Catalogue of Microorganisms (GCM) 10K type strain sequencing project: providing services to taxonomists for standard genome sequencing and annotation.</title>
        <authorList>
            <consortium name="The Broad Institute Genomics Platform"/>
            <consortium name="The Broad Institute Genome Sequencing Center for Infectious Disease"/>
            <person name="Wu L."/>
            <person name="Ma J."/>
        </authorList>
    </citation>
    <scope>NUCLEOTIDE SEQUENCE [LARGE SCALE GENOMIC DNA]</scope>
    <source>
        <strain evidence="14">JCM 16548</strain>
    </source>
</reference>
<evidence type="ECO:0000256" key="3">
    <source>
        <dbReference type="ARBA" id="ARBA00022538"/>
    </source>
</evidence>
<keyword evidence="5 11" id="KW-0547">Nucleotide-binding</keyword>
<keyword evidence="7 11" id="KW-0630">Potassium</keyword>
<dbReference type="RefSeq" id="WP_344811459.1">
    <property type="nucleotide sequence ID" value="NZ_BAAAYX010000003.1"/>
</dbReference>
<keyword evidence="10 11" id="KW-0472">Membrane</keyword>
<protein>
    <recommendedName>
        <fullName evidence="11">Potassium-transporting ATPase KdpC subunit</fullName>
    </recommendedName>
    <alternativeName>
        <fullName evidence="11">ATP phosphohydrolase [potassium-transporting] C chain</fullName>
    </alternativeName>
    <alternativeName>
        <fullName evidence="11">Potassium-binding and translocating subunit C</fullName>
    </alternativeName>
    <alternativeName>
        <fullName evidence="11">Potassium-translocating ATPase C chain</fullName>
    </alternativeName>
</protein>
<comment type="subunit">
    <text evidence="11">The system is composed of three essential subunits: KdpA, KdpB and KdpC.</text>
</comment>
<comment type="similarity">
    <text evidence="11">Belongs to the KdpC family.</text>
</comment>
<organism evidence="13 14">
    <name type="scientific">Microlunatus aurantiacus</name>
    <dbReference type="NCBI Taxonomy" id="446786"/>
    <lineage>
        <taxon>Bacteria</taxon>
        <taxon>Bacillati</taxon>
        <taxon>Actinomycetota</taxon>
        <taxon>Actinomycetes</taxon>
        <taxon>Propionibacteriales</taxon>
        <taxon>Propionibacteriaceae</taxon>
        <taxon>Microlunatus</taxon>
    </lineage>
</organism>
<evidence type="ECO:0000256" key="12">
    <source>
        <dbReference type="SAM" id="MobiDB-lite"/>
    </source>
</evidence>
<dbReference type="PANTHER" id="PTHR30042">
    <property type="entry name" value="POTASSIUM-TRANSPORTING ATPASE C CHAIN"/>
    <property type="match status" value="1"/>
</dbReference>
<proteinExistence type="inferred from homology"/>
<feature type="region of interest" description="Disordered" evidence="12">
    <location>
        <begin position="70"/>
        <end position="93"/>
    </location>
</feature>
<dbReference type="PIRSF" id="PIRSF001296">
    <property type="entry name" value="K_ATPase_KdpC"/>
    <property type="match status" value="1"/>
</dbReference>
<evidence type="ECO:0000256" key="8">
    <source>
        <dbReference type="ARBA" id="ARBA00022989"/>
    </source>
</evidence>
<dbReference type="InterPro" id="IPR003820">
    <property type="entry name" value="KdpC"/>
</dbReference>
<name>A0ABP7D002_9ACTN</name>
<dbReference type="Proteomes" id="UP001500051">
    <property type="component" value="Unassembled WGS sequence"/>
</dbReference>
<feature type="transmembrane region" description="Helical" evidence="11">
    <location>
        <begin position="12"/>
        <end position="33"/>
    </location>
</feature>
<evidence type="ECO:0000256" key="9">
    <source>
        <dbReference type="ARBA" id="ARBA00023065"/>
    </source>
</evidence>
<keyword evidence="1 11" id="KW-0813">Transport</keyword>
<evidence type="ECO:0000256" key="1">
    <source>
        <dbReference type="ARBA" id="ARBA00022448"/>
    </source>
</evidence>
<comment type="subcellular location">
    <subcellularLocation>
        <location evidence="11">Cell membrane</location>
        <topology evidence="11">Single-pass membrane protein</topology>
    </subcellularLocation>
</comment>
<dbReference type="NCBIfam" id="TIGR00681">
    <property type="entry name" value="kdpC"/>
    <property type="match status" value="1"/>
</dbReference>